<evidence type="ECO:0000259" key="1">
    <source>
        <dbReference type="Pfam" id="PF09992"/>
    </source>
</evidence>
<evidence type="ECO:0000313" key="3">
    <source>
        <dbReference type="Proteomes" id="UP001500339"/>
    </source>
</evidence>
<dbReference type="InterPro" id="IPR007253">
    <property type="entry name" value="Cell_wall-bd_2"/>
</dbReference>
<dbReference type="RefSeq" id="WP_343770018.1">
    <property type="nucleotide sequence ID" value="NZ_BAAACF010000003.1"/>
</dbReference>
<dbReference type="Gene3D" id="3.40.50.12090">
    <property type="match status" value="2"/>
</dbReference>
<sequence>MNVRNKGIFSKRVASMIVFTTVVANVFSPISVQALGKFDFTSSLVSKEINKEEFVLVPGVKEKRYSFNDRYGKRLEVLVAEVDTKNPYVGIEAGTPGDKDGYGMETLTSQAKAASTSEEKVVAGVNGDFYYMVTGEPIGVIHKDGKGIKTSHAAGWDFFGILKDGTPIIGDGETYKEVKDDLEEALGGSALLVKDGYVNEGLSAEREPRTAVGIKEDGSVFFITVDGRQEPYSAGISLLDLGRLMKDMGAVQALNLDGGGSTTYISKKPVSNTLSVSNKPSEGRERRVGNSWLVVTKYQSDGEFATAHIEPFDKSFTPESTVQFKAHGRDKSGEEASLPSNNLTWSLSDDSFGGIDQNGLFSSTGKAGQVEILLSYNGEIVGRTWVEIAVPDKINPSAKQISAEKNTQISLNVNAEYQGRNVKLKNEDIVWEVSEDVGTIDSYGVLYTKDKSGVGKVTAKFKGTNISTTIDVAVGQPSQILWDFEKDISWKVNTTGKGEIVSLEKGVYGKDPVKTGNGSLKINFDFTKGEKNTTLGVYAGPGEDIEVSGRPKGIGMWVYGTPESQGYWMRMALVDGNGQVQNLNLTSESGVDWTGWKYVKAQVPDNIVTPFKISGNQGIRIMSISSGNIGPMTKGNLYIDDIKAIYSEEEEVIVNTTRLAGADRFGTATSIAKKMYTEKASTVVIANGYNFTDQISASTLASSLKAPLLLIGNNAKNDKETIDYLKEHMDKSGKVYIVGGKGAVQDNLVNSIKALGISNIERFEGKDRYDTNIKTNTKLNISEGTPVIIASGEGFADALSIASIAQMNKYPIILTSKNTLTKDAEAYIKKIKPSKAYIVGGEGVVSLNVKNTLSELTLLKDSDIIRLSGSDRYKTNMSVLKHFNINGEAIAIASGVSFPDSLVGSVYATYNNAPIMLVSNSMDLTEQRQYVGMKAYKNIIIFGGSGVVGENLF</sequence>
<dbReference type="Gene3D" id="2.60.120.430">
    <property type="entry name" value="Galactose-binding lectin"/>
    <property type="match status" value="1"/>
</dbReference>
<dbReference type="PANTHER" id="PTHR30032:SF8">
    <property type="entry name" value="GERMINATION-SPECIFIC N-ACETYLMURAMOYL-L-ALANINE AMIDASE"/>
    <property type="match status" value="1"/>
</dbReference>
<dbReference type="InterPro" id="IPR018711">
    <property type="entry name" value="NAGPA"/>
</dbReference>
<keyword evidence="3" id="KW-1185">Reference proteome</keyword>
<feature type="domain" description="Phosphodiester glycosidase" evidence="1">
    <location>
        <begin position="120"/>
        <end position="294"/>
    </location>
</feature>
<organism evidence="2 3">
    <name type="scientific">Clostridium malenominatum</name>
    <dbReference type="NCBI Taxonomy" id="1539"/>
    <lineage>
        <taxon>Bacteria</taxon>
        <taxon>Bacillati</taxon>
        <taxon>Bacillota</taxon>
        <taxon>Clostridia</taxon>
        <taxon>Eubacteriales</taxon>
        <taxon>Clostridiaceae</taxon>
        <taxon>Clostridium</taxon>
    </lineage>
</organism>
<reference evidence="3" key="1">
    <citation type="journal article" date="2019" name="Int. J. Syst. Evol. Microbiol.">
        <title>The Global Catalogue of Microorganisms (GCM) 10K type strain sequencing project: providing services to taxonomists for standard genome sequencing and annotation.</title>
        <authorList>
            <consortium name="The Broad Institute Genomics Platform"/>
            <consortium name="The Broad Institute Genome Sequencing Center for Infectious Disease"/>
            <person name="Wu L."/>
            <person name="Ma J."/>
        </authorList>
    </citation>
    <scope>NUCLEOTIDE SEQUENCE [LARGE SCALE GENOMIC DNA]</scope>
    <source>
        <strain evidence="3">JCM 1405</strain>
    </source>
</reference>
<protein>
    <recommendedName>
        <fullName evidence="1">Phosphodiester glycosidase domain-containing protein</fullName>
    </recommendedName>
</protein>
<comment type="caution">
    <text evidence="2">The sequence shown here is derived from an EMBL/GenBank/DDBJ whole genome shotgun (WGS) entry which is preliminary data.</text>
</comment>
<proteinExistence type="predicted"/>
<evidence type="ECO:0000313" key="2">
    <source>
        <dbReference type="EMBL" id="GAA0726991.1"/>
    </source>
</evidence>
<dbReference type="InterPro" id="IPR051922">
    <property type="entry name" value="Bact_Sporulation_Assoc"/>
</dbReference>
<dbReference type="Pfam" id="PF09992">
    <property type="entry name" value="NAGPA"/>
    <property type="match status" value="1"/>
</dbReference>
<accession>A0ABP3U8H8</accession>
<gene>
    <name evidence="2" type="ORF">GCM10008905_24100</name>
</gene>
<name>A0ABP3U8H8_9CLOT</name>
<dbReference type="PANTHER" id="PTHR30032">
    <property type="entry name" value="N-ACETYLMURAMOYL-L-ALANINE AMIDASE-RELATED"/>
    <property type="match status" value="1"/>
</dbReference>
<dbReference type="EMBL" id="BAAACF010000003">
    <property type="protein sequence ID" value="GAA0726991.1"/>
    <property type="molecule type" value="Genomic_DNA"/>
</dbReference>
<dbReference type="Gene3D" id="2.60.40.1080">
    <property type="match status" value="1"/>
</dbReference>
<dbReference type="Proteomes" id="UP001500339">
    <property type="component" value="Unassembled WGS sequence"/>
</dbReference>
<dbReference type="Pfam" id="PF04122">
    <property type="entry name" value="CW_binding_2"/>
    <property type="match status" value="3"/>
</dbReference>